<name>A0A0A9HLV4_ARUDO</name>
<evidence type="ECO:0000313" key="1">
    <source>
        <dbReference type="EMBL" id="JAE33888.1"/>
    </source>
</evidence>
<reference evidence="1" key="2">
    <citation type="journal article" date="2015" name="Data Brief">
        <title>Shoot transcriptome of the giant reed, Arundo donax.</title>
        <authorList>
            <person name="Barrero R.A."/>
            <person name="Guerrero F.D."/>
            <person name="Moolhuijzen P."/>
            <person name="Goolsby J.A."/>
            <person name="Tidwell J."/>
            <person name="Bellgard S.E."/>
            <person name="Bellgard M.I."/>
        </authorList>
    </citation>
    <scope>NUCLEOTIDE SEQUENCE</scope>
    <source>
        <tissue evidence="1">Shoot tissue taken approximately 20 cm above the soil surface</tissue>
    </source>
</reference>
<proteinExistence type="predicted"/>
<dbReference type="AlphaFoldDB" id="A0A0A9HLV4"/>
<sequence length="67" mass="7669">MTESDFLLFSRINCYDQDKEVIFSQIQLLSSFRIITSLNQPRITSPGFNVWYSFTGESESGALPNMP</sequence>
<protein>
    <submittedName>
        <fullName evidence="1">Uncharacterized protein</fullName>
    </submittedName>
</protein>
<reference evidence="1" key="1">
    <citation type="submission" date="2014-09" db="EMBL/GenBank/DDBJ databases">
        <authorList>
            <person name="Magalhaes I.L.F."/>
            <person name="Oliveira U."/>
            <person name="Santos F.R."/>
            <person name="Vidigal T.H.D.A."/>
            <person name="Brescovit A.D."/>
            <person name="Santos A.J."/>
        </authorList>
    </citation>
    <scope>NUCLEOTIDE SEQUENCE</scope>
    <source>
        <tissue evidence="1">Shoot tissue taken approximately 20 cm above the soil surface</tissue>
    </source>
</reference>
<organism evidence="1">
    <name type="scientific">Arundo donax</name>
    <name type="common">Giant reed</name>
    <name type="synonym">Donax arundinaceus</name>
    <dbReference type="NCBI Taxonomy" id="35708"/>
    <lineage>
        <taxon>Eukaryota</taxon>
        <taxon>Viridiplantae</taxon>
        <taxon>Streptophyta</taxon>
        <taxon>Embryophyta</taxon>
        <taxon>Tracheophyta</taxon>
        <taxon>Spermatophyta</taxon>
        <taxon>Magnoliopsida</taxon>
        <taxon>Liliopsida</taxon>
        <taxon>Poales</taxon>
        <taxon>Poaceae</taxon>
        <taxon>PACMAD clade</taxon>
        <taxon>Arundinoideae</taxon>
        <taxon>Arundineae</taxon>
        <taxon>Arundo</taxon>
    </lineage>
</organism>
<dbReference type="EMBL" id="GBRH01164008">
    <property type="protein sequence ID" value="JAE33888.1"/>
    <property type="molecule type" value="Transcribed_RNA"/>
</dbReference>
<accession>A0A0A9HLV4</accession>